<keyword evidence="7" id="KW-1133">Transmembrane helix</keyword>
<accession>A0ABU9CBB3</accession>
<dbReference type="PANTHER" id="PTHR43047:SF72">
    <property type="entry name" value="OSMOSENSING HISTIDINE PROTEIN KINASE SLN1"/>
    <property type="match status" value="1"/>
</dbReference>
<dbReference type="RefSeq" id="WP_341408727.1">
    <property type="nucleotide sequence ID" value="NZ_JBBUTH010000001.1"/>
</dbReference>
<evidence type="ECO:0000259" key="8">
    <source>
        <dbReference type="PROSITE" id="PS50109"/>
    </source>
</evidence>
<dbReference type="PANTHER" id="PTHR43047">
    <property type="entry name" value="TWO-COMPONENT HISTIDINE PROTEIN KINASE"/>
    <property type="match status" value="1"/>
</dbReference>
<proteinExistence type="predicted"/>
<dbReference type="InterPro" id="IPR005467">
    <property type="entry name" value="His_kinase_dom"/>
</dbReference>
<dbReference type="InterPro" id="IPR011006">
    <property type="entry name" value="CheY-like_superfamily"/>
</dbReference>
<dbReference type="Pfam" id="PF02518">
    <property type="entry name" value="HATPase_c"/>
    <property type="match status" value="1"/>
</dbReference>
<dbReference type="PROSITE" id="PS50110">
    <property type="entry name" value="RESPONSE_REGULATORY"/>
    <property type="match status" value="1"/>
</dbReference>
<dbReference type="CDD" id="cd00082">
    <property type="entry name" value="HisKA"/>
    <property type="match status" value="1"/>
</dbReference>
<keyword evidence="11" id="KW-1185">Reference proteome</keyword>
<feature type="modified residue" description="4-aspartylphosphate" evidence="6">
    <location>
        <position position="501"/>
    </location>
</feature>
<dbReference type="InterPro" id="IPR003661">
    <property type="entry name" value="HisK_dim/P_dom"/>
</dbReference>
<evidence type="ECO:0000256" key="7">
    <source>
        <dbReference type="SAM" id="Phobius"/>
    </source>
</evidence>
<evidence type="ECO:0000256" key="5">
    <source>
        <dbReference type="ARBA" id="ARBA00022777"/>
    </source>
</evidence>
<keyword evidence="4" id="KW-0808">Transferase</keyword>
<feature type="transmembrane region" description="Helical" evidence="7">
    <location>
        <begin position="71"/>
        <end position="94"/>
    </location>
</feature>
<keyword evidence="7" id="KW-0472">Membrane</keyword>
<dbReference type="EC" id="2.7.13.3" evidence="2"/>
<feature type="transmembrane region" description="Helical" evidence="7">
    <location>
        <begin position="126"/>
        <end position="143"/>
    </location>
</feature>
<gene>
    <name evidence="10" type="ORF">AACH10_02260</name>
</gene>
<feature type="transmembrane region" description="Helical" evidence="7">
    <location>
        <begin position="31"/>
        <end position="50"/>
    </location>
</feature>
<dbReference type="SUPFAM" id="SSF52172">
    <property type="entry name" value="CheY-like"/>
    <property type="match status" value="1"/>
</dbReference>
<dbReference type="SMART" id="SM00448">
    <property type="entry name" value="REC"/>
    <property type="match status" value="1"/>
</dbReference>
<dbReference type="PROSITE" id="PS50109">
    <property type="entry name" value="HIS_KIN"/>
    <property type="match status" value="1"/>
</dbReference>
<dbReference type="PRINTS" id="PR00344">
    <property type="entry name" value="BCTRLSENSOR"/>
</dbReference>
<dbReference type="Proteomes" id="UP001365405">
    <property type="component" value="Unassembled WGS sequence"/>
</dbReference>
<dbReference type="Gene3D" id="3.30.565.10">
    <property type="entry name" value="Histidine kinase-like ATPase, C-terminal domain"/>
    <property type="match status" value="1"/>
</dbReference>
<dbReference type="Gene3D" id="1.10.287.130">
    <property type="match status" value="1"/>
</dbReference>
<dbReference type="SUPFAM" id="SSF47384">
    <property type="entry name" value="Homodimeric domain of signal transducing histidine kinase"/>
    <property type="match status" value="1"/>
</dbReference>
<comment type="catalytic activity">
    <reaction evidence="1">
        <text>ATP + protein L-histidine = ADP + protein N-phospho-L-histidine.</text>
        <dbReference type="EC" id="2.7.13.3"/>
    </reaction>
</comment>
<evidence type="ECO:0000256" key="4">
    <source>
        <dbReference type="ARBA" id="ARBA00022679"/>
    </source>
</evidence>
<dbReference type="InterPro" id="IPR001789">
    <property type="entry name" value="Sig_transdc_resp-reg_receiver"/>
</dbReference>
<evidence type="ECO:0000256" key="6">
    <source>
        <dbReference type="PROSITE-ProRule" id="PRU00169"/>
    </source>
</evidence>
<keyword evidence="5" id="KW-0418">Kinase</keyword>
<name>A0ABU9CBB3_9BURK</name>
<dbReference type="Pfam" id="PF00072">
    <property type="entry name" value="Response_reg"/>
    <property type="match status" value="1"/>
</dbReference>
<comment type="caution">
    <text evidence="10">The sequence shown here is derived from an EMBL/GenBank/DDBJ whole genome shotgun (WGS) entry which is preliminary data.</text>
</comment>
<reference evidence="10 11" key="1">
    <citation type="submission" date="2024-04" db="EMBL/GenBank/DDBJ databases">
        <title>Novel species of the genus Ideonella isolated from streams.</title>
        <authorList>
            <person name="Lu H."/>
        </authorList>
    </citation>
    <scope>NUCLEOTIDE SEQUENCE [LARGE SCALE GENOMIC DNA]</scope>
    <source>
        <strain evidence="10 11">DXS22W</strain>
    </source>
</reference>
<keyword evidence="10" id="KW-0067">ATP-binding</keyword>
<dbReference type="SMART" id="SM00387">
    <property type="entry name" value="HATPase_c"/>
    <property type="match status" value="1"/>
</dbReference>
<keyword evidence="10" id="KW-0547">Nucleotide-binding</keyword>
<dbReference type="SUPFAM" id="SSF55874">
    <property type="entry name" value="ATPase domain of HSP90 chaperone/DNA topoisomerase II/histidine kinase"/>
    <property type="match status" value="1"/>
</dbReference>
<evidence type="ECO:0000259" key="9">
    <source>
        <dbReference type="PROSITE" id="PS50110"/>
    </source>
</evidence>
<dbReference type="InterPro" id="IPR036097">
    <property type="entry name" value="HisK_dim/P_sf"/>
</dbReference>
<evidence type="ECO:0000313" key="11">
    <source>
        <dbReference type="Proteomes" id="UP001365405"/>
    </source>
</evidence>
<dbReference type="GO" id="GO:0005524">
    <property type="term" value="F:ATP binding"/>
    <property type="evidence" value="ECO:0007669"/>
    <property type="project" value="UniProtKB-KW"/>
</dbReference>
<dbReference type="Pfam" id="PF00512">
    <property type="entry name" value="HisKA"/>
    <property type="match status" value="1"/>
</dbReference>
<dbReference type="CDD" id="cd16922">
    <property type="entry name" value="HATPase_EvgS-ArcB-TorS-like"/>
    <property type="match status" value="1"/>
</dbReference>
<evidence type="ECO:0000256" key="1">
    <source>
        <dbReference type="ARBA" id="ARBA00000085"/>
    </source>
</evidence>
<feature type="transmembrane region" description="Helical" evidence="7">
    <location>
        <begin position="149"/>
        <end position="171"/>
    </location>
</feature>
<evidence type="ECO:0000313" key="10">
    <source>
        <dbReference type="EMBL" id="MEK8049053.1"/>
    </source>
</evidence>
<dbReference type="InterPro" id="IPR004358">
    <property type="entry name" value="Sig_transdc_His_kin-like_C"/>
</dbReference>
<feature type="domain" description="Histidine kinase" evidence="8">
    <location>
        <begin position="211"/>
        <end position="430"/>
    </location>
</feature>
<dbReference type="Gene3D" id="3.40.50.2300">
    <property type="match status" value="1"/>
</dbReference>
<dbReference type="EMBL" id="JBBUTH010000001">
    <property type="protein sequence ID" value="MEK8049053.1"/>
    <property type="molecule type" value="Genomic_DNA"/>
</dbReference>
<feature type="transmembrane region" description="Helical" evidence="7">
    <location>
        <begin position="7"/>
        <end position="25"/>
    </location>
</feature>
<keyword evidence="7" id="KW-0812">Transmembrane</keyword>
<protein>
    <recommendedName>
        <fullName evidence="2">histidine kinase</fullName>
        <ecNumber evidence="2">2.7.13.3</ecNumber>
    </recommendedName>
</protein>
<organism evidence="10 11">
    <name type="scientific">Pseudaquabacterium inlustre</name>
    <dbReference type="NCBI Taxonomy" id="2984192"/>
    <lineage>
        <taxon>Bacteria</taxon>
        <taxon>Pseudomonadati</taxon>
        <taxon>Pseudomonadota</taxon>
        <taxon>Betaproteobacteria</taxon>
        <taxon>Burkholderiales</taxon>
        <taxon>Sphaerotilaceae</taxon>
        <taxon>Pseudaquabacterium</taxon>
    </lineage>
</organism>
<dbReference type="CDD" id="cd17546">
    <property type="entry name" value="REC_hyHK_CKI1_RcsC-like"/>
    <property type="match status" value="1"/>
</dbReference>
<dbReference type="SMART" id="SM00388">
    <property type="entry name" value="HisKA"/>
    <property type="match status" value="1"/>
</dbReference>
<dbReference type="InterPro" id="IPR036890">
    <property type="entry name" value="HATPase_C_sf"/>
</dbReference>
<sequence length="578" mass="62224">MVLLHTRVGTVAATLFAALLVWHLRGTLPDPWLNAWLGAKVLVAAARLGHAQAYTRQLRAQPHPGFVSGRWSWGILGLLALDGGLWGLAGWQLAHQPVPVAALATAALDGVSCVATFGLQVRLGATAAYTLPMLLPMALGLALRHDEVGWFGAPGQLILAGLLLSTAYATSRQLTGGMLLRLHAAILLRQKEDALKLAEDRSAERDRFLAKVSHELRTPLHGMLGLTRLIHLEASDPATIHRLELVEDSGTHLLALINDLLEVSSIGAGHFVLREDAFDLAALLDQVGDVFALRAADKGLKFTLRLGFTRPQWVRGDPARLRQVLNNLLGNAVKFTEQGAITLEAGPSATPDRVRLSVIDTGQGIEQDAQARIFQAFQQGQEGRQAPPTEGVGLGLTIAREIANAMRSDIEVSSLPGRGSRFTVEPLLPPARPDDAASAGAEIHTRLPRRVLVAEDDEVNALIVHAFLDGLGVRSERVTDGKQAVGHALRETDRPDLVLMDCRMPLMDGLSATAEIRRQERVLGLPRIPILALTATTTDAERRACFDCGMDEVVGKPFTPEQLAQAMRDAMARRAGAG</sequence>
<evidence type="ECO:0000256" key="3">
    <source>
        <dbReference type="ARBA" id="ARBA00022553"/>
    </source>
</evidence>
<feature type="domain" description="Response regulatory" evidence="9">
    <location>
        <begin position="450"/>
        <end position="571"/>
    </location>
</feature>
<keyword evidence="3 6" id="KW-0597">Phosphoprotein</keyword>
<evidence type="ECO:0000256" key="2">
    <source>
        <dbReference type="ARBA" id="ARBA00012438"/>
    </source>
</evidence>
<dbReference type="InterPro" id="IPR003594">
    <property type="entry name" value="HATPase_dom"/>
</dbReference>